<name>A0A0A0BP45_9CELL</name>
<protein>
    <submittedName>
        <fullName evidence="3">Chemotaxis protein CheY</fullName>
    </submittedName>
</protein>
<proteinExistence type="predicted"/>
<dbReference type="Proteomes" id="UP000029839">
    <property type="component" value="Unassembled WGS sequence"/>
</dbReference>
<dbReference type="AlphaFoldDB" id="A0A0A0BP45"/>
<dbReference type="InterPro" id="IPR001789">
    <property type="entry name" value="Sig_transdc_resp-reg_receiver"/>
</dbReference>
<dbReference type="PANTHER" id="PTHR42872:SF3">
    <property type="entry name" value="PROTEIN-GLUTAMATE METHYLESTERASE_PROTEIN-GLUTAMINE GLUTAMINASE 1"/>
    <property type="match status" value="1"/>
</dbReference>
<evidence type="ECO:0000313" key="4">
    <source>
        <dbReference type="Proteomes" id="UP000029839"/>
    </source>
</evidence>
<evidence type="ECO:0000256" key="1">
    <source>
        <dbReference type="PROSITE-ProRule" id="PRU00169"/>
    </source>
</evidence>
<dbReference type="PANTHER" id="PTHR42872">
    <property type="entry name" value="PROTEIN-GLUTAMATE METHYLESTERASE/PROTEIN-GLUTAMINE GLUTAMINASE"/>
    <property type="match status" value="1"/>
</dbReference>
<dbReference type="OrthoDB" id="9793421at2"/>
<evidence type="ECO:0000313" key="3">
    <source>
        <dbReference type="EMBL" id="KGM08864.1"/>
    </source>
</evidence>
<comment type="caution">
    <text evidence="3">The sequence shown here is derived from an EMBL/GenBank/DDBJ whole genome shotgun (WGS) entry which is preliminary data.</text>
</comment>
<gene>
    <name evidence="3" type="ORF">N868_05895</name>
</gene>
<dbReference type="Pfam" id="PF00072">
    <property type="entry name" value="Response_reg"/>
    <property type="match status" value="1"/>
</dbReference>
<keyword evidence="1" id="KW-0597">Phosphoprotein</keyword>
<reference evidence="3 4" key="1">
    <citation type="submission" date="2013-08" db="EMBL/GenBank/DDBJ databases">
        <title>Genome sequencing of Cellulomonas carbonis T26.</title>
        <authorList>
            <person name="Chen F."/>
            <person name="Li Y."/>
            <person name="Wang G."/>
        </authorList>
    </citation>
    <scope>NUCLEOTIDE SEQUENCE [LARGE SCALE GENOMIC DNA]</scope>
    <source>
        <strain evidence="3 4">T26</strain>
    </source>
</reference>
<reference evidence="3 4" key="2">
    <citation type="journal article" date="2015" name="Stand. Genomic Sci.">
        <title>Draft genome sequence of Cellulomonas carbonis T26(T) and comparative analysis of six Cellulomonas genomes.</title>
        <authorList>
            <person name="Zhuang W."/>
            <person name="Zhang S."/>
            <person name="Xia X."/>
            <person name="Wang G."/>
        </authorList>
    </citation>
    <scope>NUCLEOTIDE SEQUENCE [LARGE SCALE GENOMIC DNA]</scope>
    <source>
        <strain evidence="3 4">T26</strain>
    </source>
</reference>
<accession>A0A0A0BP45</accession>
<sequence>MARIRVLVVDDSVVVRRLVTDALSSDPAIEVVGIAANGQIAQAKVEQLRPDAVTMDIEMPVCDGIQAVKALRAAAYRGPIIMFSTLTERGAAATLDALAAGANDYVTKPANVGSVQQALAQVAGELIPRIKALVPRPTGGAVAGAPATASATGSTPG</sequence>
<dbReference type="GO" id="GO:0000160">
    <property type="term" value="P:phosphorelay signal transduction system"/>
    <property type="evidence" value="ECO:0007669"/>
    <property type="project" value="InterPro"/>
</dbReference>
<dbReference type="EMBL" id="AXCY01000147">
    <property type="protein sequence ID" value="KGM08864.1"/>
    <property type="molecule type" value="Genomic_DNA"/>
</dbReference>
<evidence type="ECO:0000259" key="2">
    <source>
        <dbReference type="PROSITE" id="PS50110"/>
    </source>
</evidence>
<dbReference type="CDD" id="cd17541">
    <property type="entry name" value="REC_CheB-like"/>
    <property type="match status" value="1"/>
</dbReference>
<feature type="non-terminal residue" evidence="3">
    <location>
        <position position="157"/>
    </location>
</feature>
<feature type="modified residue" description="4-aspartylphosphate" evidence="1">
    <location>
        <position position="56"/>
    </location>
</feature>
<dbReference type="InterPro" id="IPR011006">
    <property type="entry name" value="CheY-like_superfamily"/>
</dbReference>
<keyword evidence="4" id="KW-1185">Reference proteome</keyword>
<feature type="domain" description="Response regulatory" evidence="2">
    <location>
        <begin position="5"/>
        <end position="123"/>
    </location>
</feature>
<dbReference type="Gene3D" id="3.40.50.2300">
    <property type="match status" value="1"/>
</dbReference>
<dbReference type="SUPFAM" id="SSF52172">
    <property type="entry name" value="CheY-like"/>
    <property type="match status" value="1"/>
</dbReference>
<organism evidence="3 4">
    <name type="scientific">Cellulomonas carbonis T26</name>
    <dbReference type="NCBI Taxonomy" id="947969"/>
    <lineage>
        <taxon>Bacteria</taxon>
        <taxon>Bacillati</taxon>
        <taxon>Actinomycetota</taxon>
        <taxon>Actinomycetes</taxon>
        <taxon>Micrococcales</taxon>
        <taxon>Cellulomonadaceae</taxon>
        <taxon>Cellulomonas</taxon>
    </lineage>
</organism>
<dbReference type="RefSeq" id="WP_152605792.1">
    <property type="nucleotide sequence ID" value="NZ_AXCY01000147.1"/>
</dbReference>
<dbReference type="SMART" id="SM00448">
    <property type="entry name" value="REC"/>
    <property type="match status" value="1"/>
</dbReference>
<dbReference type="PROSITE" id="PS50110">
    <property type="entry name" value="RESPONSE_REGULATORY"/>
    <property type="match status" value="1"/>
</dbReference>